<proteinExistence type="inferred from homology"/>
<dbReference type="InterPro" id="IPR039777">
    <property type="entry name" value="IFRD"/>
</dbReference>
<evidence type="ECO:0000259" key="2">
    <source>
        <dbReference type="Pfam" id="PF05004"/>
    </source>
</evidence>
<organism evidence="3 4">
    <name type="scientific">Turnera subulata</name>
    <dbReference type="NCBI Taxonomy" id="218843"/>
    <lineage>
        <taxon>Eukaryota</taxon>
        <taxon>Viridiplantae</taxon>
        <taxon>Streptophyta</taxon>
        <taxon>Embryophyta</taxon>
        <taxon>Tracheophyta</taxon>
        <taxon>Spermatophyta</taxon>
        <taxon>Magnoliopsida</taxon>
        <taxon>eudicotyledons</taxon>
        <taxon>Gunneridae</taxon>
        <taxon>Pentapetalae</taxon>
        <taxon>rosids</taxon>
        <taxon>fabids</taxon>
        <taxon>Malpighiales</taxon>
        <taxon>Passifloraceae</taxon>
        <taxon>Turnera</taxon>
    </lineage>
</organism>
<evidence type="ECO:0000313" key="3">
    <source>
        <dbReference type="EMBL" id="KAJ4828703.1"/>
    </source>
</evidence>
<comment type="caution">
    <text evidence="3">The sequence shown here is derived from an EMBL/GenBank/DDBJ whole genome shotgun (WGS) entry which is preliminary data.</text>
</comment>
<dbReference type="PANTHER" id="PTHR12354:SF1">
    <property type="entry name" value="INTERFERON-RELATED DEVELOPMENTAL REGULATOR 1"/>
    <property type="match status" value="1"/>
</dbReference>
<dbReference type="InterPro" id="IPR016024">
    <property type="entry name" value="ARM-type_fold"/>
</dbReference>
<reference evidence="3" key="2">
    <citation type="journal article" date="2023" name="Plants (Basel)">
        <title>Annotation of the Turnera subulata (Passifloraceae) Draft Genome Reveals the S-Locus Evolved after the Divergence of Turneroideae from Passifloroideae in a Stepwise Manner.</title>
        <authorList>
            <person name="Henning P.M."/>
            <person name="Roalson E.H."/>
            <person name="Mir W."/>
            <person name="McCubbin A.G."/>
            <person name="Shore J.S."/>
        </authorList>
    </citation>
    <scope>NUCLEOTIDE SEQUENCE</scope>
    <source>
        <strain evidence="3">F60SS</strain>
    </source>
</reference>
<accession>A0A9Q0J538</accession>
<evidence type="ECO:0000313" key="4">
    <source>
        <dbReference type="Proteomes" id="UP001141552"/>
    </source>
</evidence>
<dbReference type="InterPro" id="IPR007701">
    <property type="entry name" value="Interferon-rel_develop_reg_N"/>
</dbReference>
<dbReference type="Proteomes" id="UP001141552">
    <property type="component" value="Unassembled WGS sequence"/>
</dbReference>
<protein>
    <recommendedName>
        <fullName evidence="2">Interferon-related developmental regulator N-terminal domain-containing protein</fullName>
    </recommendedName>
</protein>
<gene>
    <name evidence="3" type="ORF">Tsubulata_039233</name>
</gene>
<sequence length="197" mass="21750">MPSLGLLALTAGYCDENLELQDSLTAMLKALDPLVSIVSSKCILDSLAIIAFVGEEYTEETKTIADRISQLIVQKPGSSVEVKKLSPDVIASAISAWSFILTTMGGEILDFNHWKELVSGFSSLLERTDPSILMASGEALAALFEIATSRHFPYDFVEDLKGRVLDQMRYDMINLLSDIENFLVVCIGLLYRIDLYC</sequence>
<keyword evidence="4" id="KW-1185">Reference proteome</keyword>
<dbReference type="SUPFAM" id="SSF48371">
    <property type="entry name" value="ARM repeat"/>
    <property type="match status" value="1"/>
</dbReference>
<dbReference type="AlphaFoldDB" id="A0A9Q0J538"/>
<name>A0A9Q0J538_9ROSI</name>
<reference evidence="3" key="1">
    <citation type="submission" date="2022-02" db="EMBL/GenBank/DDBJ databases">
        <authorList>
            <person name="Henning P.M."/>
            <person name="McCubbin A.G."/>
            <person name="Shore J.S."/>
        </authorList>
    </citation>
    <scope>NUCLEOTIDE SEQUENCE</scope>
    <source>
        <strain evidence="3">F60SS</strain>
        <tissue evidence="3">Leaves</tissue>
    </source>
</reference>
<dbReference type="OrthoDB" id="686784at2759"/>
<feature type="domain" description="Interferon-related developmental regulator N-terminal" evidence="2">
    <location>
        <begin position="4"/>
        <end position="178"/>
    </location>
</feature>
<evidence type="ECO:0000256" key="1">
    <source>
        <dbReference type="ARBA" id="ARBA00008828"/>
    </source>
</evidence>
<comment type="similarity">
    <text evidence="1">Belongs to the IFRD family.</text>
</comment>
<dbReference type="EMBL" id="JAKUCV010006104">
    <property type="protein sequence ID" value="KAJ4828703.1"/>
    <property type="molecule type" value="Genomic_DNA"/>
</dbReference>
<dbReference type="PANTHER" id="PTHR12354">
    <property type="entry name" value="INTERFERON-RELATED DEVELOPMENTAL REGULATOR"/>
    <property type="match status" value="1"/>
</dbReference>
<dbReference type="Pfam" id="PF05004">
    <property type="entry name" value="IFRD"/>
    <property type="match status" value="1"/>
</dbReference>